<dbReference type="Proteomes" id="UP001165283">
    <property type="component" value="Unassembled WGS sequence"/>
</dbReference>
<organism evidence="1 2">
    <name type="scientific">Pseudonocardia humida</name>
    <dbReference type="NCBI Taxonomy" id="2800819"/>
    <lineage>
        <taxon>Bacteria</taxon>
        <taxon>Bacillati</taxon>
        <taxon>Actinomycetota</taxon>
        <taxon>Actinomycetes</taxon>
        <taxon>Pseudonocardiales</taxon>
        <taxon>Pseudonocardiaceae</taxon>
        <taxon>Pseudonocardia</taxon>
    </lineage>
</organism>
<sequence length="104" mass="11132">MGSRLRSFLGGVLVGNSAPHLATAVTRHRHLTPLAGRDSGPAVNGLWGGINLLGGLLLLSPDNHREPGRWDRDLLAFEAGVLTMAVWMVGSERVLGTNTRREPS</sequence>
<accession>A0ABT0ZWR8</accession>
<dbReference type="EMBL" id="JAGSOV010000019">
    <property type="protein sequence ID" value="MCO1655113.1"/>
    <property type="molecule type" value="Genomic_DNA"/>
</dbReference>
<protein>
    <submittedName>
        <fullName evidence="1">Uncharacterized protein</fullName>
    </submittedName>
</protein>
<keyword evidence="2" id="KW-1185">Reference proteome</keyword>
<evidence type="ECO:0000313" key="2">
    <source>
        <dbReference type="Proteomes" id="UP001165283"/>
    </source>
</evidence>
<comment type="caution">
    <text evidence="1">The sequence shown here is derived from an EMBL/GenBank/DDBJ whole genome shotgun (WGS) entry which is preliminary data.</text>
</comment>
<name>A0ABT0ZWR8_9PSEU</name>
<evidence type="ECO:0000313" key="1">
    <source>
        <dbReference type="EMBL" id="MCO1655113.1"/>
    </source>
</evidence>
<proteinExistence type="predicted"/>
<dbReference type="RefSeq" id="WP_252436855.1">
    <property type="nucleotide sequence ID" value="NZ_JAGSOV010000019.1"/>
</dbReference>
<reference evidence="1" key="1">
    <citation type="submission" date="2021-04" db="EMBL/GenBank/DDBJ databases">
        <title>Pseudonocardia sp. nov., isolated from sandy soil of mangrove forest.</title>
        <authorList>
            <person name="Zan Z."/>
            <person name="Huang R."/>
            <person name="Liu W."/>
        </authorList>
    </citation>
    <scope>NUCLEOTIDE SEQUENCE</scope>
    <source>
        <strain evidence="1">S2-4</strain>
    </source>
</reference>
<gene>
    <name evidence="1" type="ORF">KDL28_08585</name>
</gene>